<organism evidence="1 2">
    <name type="scientific">Alternaria panax</name>
    <dbReference type="NCBI Taxonomy" id="48097"/>
    <lineage>
        <taxon>Eukaryota</taxon>
        <taxon>Fungi</taxon>
        <taxon>Dikarya</taxon>
        <taxon>Ascomycota</taxon>
        <taxon>Pezizomycotina</taxon>
        <taxon>Dothideomycetes</taxon>
        <taxon>Pleosporomycetidae</taxon>
        <taxon>Pleosporales</taxon>
        <taxon>Pleosporineae</taxon>
        <taxon>Pleosporaceae</taxon>
        <taxon>Alternaria</taxon>
        <taxon>Alternaria sect. Panax</taxon>
    </lineage>
</organism>
<accession>A0AAD4IEE7</accession>
<name>A0AAD4IEE7_9PLEO</name>
<keyword evidence="2" id="KW-1185">Reference proteome</keyword>
<sequence length="201" mass="22840">MHGLISLAALHVAYLRPDDRRANLHIAAHHHTLALSGFRADTYAISPDNADAVFATSALMFLYAFCTFSKLSDELLENQQGSDNTNSSVSARTSRILGAEWIPLVHGVSTVVGPVYEYLKEGPLQSTLHLKDWDIMDPDMHPGPNDEYLLRIKQTWAEDENKTIYDETLYLLRKMSAWEVHFRNTWEDNKEEWGYNGGWSA</sequence>
<dbReference type="InterPro" id="IPR053157">
    <property type="entry name" value="Sterol_Uptake_Regulator"/>
</dbReference>
<protein>
    <submittedName>
        <fullName evidence="1">Uncharacterized protein</fullName>
    </submittedName>
</protein>
<dbReference type="GO" id="GO:0001228">
    <property type="term" value="F:DNA-binding transcription activator activity, RNA polymerase II-specific"/>
    <property type="evidence" value="ECO:0007669"/>
    <property type="project" value="TreeGrafter"/>
</dbReference>
<evidence type="ECO:0000313" key="1">
    <source>
        <dbReference type="EMBL" id="KAG9193050.1"/>
    </source>
</evidence>
<gene>
    <name evidence="1" type="ORF">G6011_03085</name>
</gene>
<dbReference type="PANTHER" id="PTHR47784">
    <property type="entry name" value="STEROL UPTAKE CONTROL PROTEIN 2"/>
    <property type="match status" value="1"/>
</dbReference>
<reference evidence="1" key="1">
    <citation type="submission" date="2021-07" db="EMBL/GenBank/DDBJ databases">
        <title>Genome Resource of American Ginseng Black Spot Pathogen Alternaria panax.</title>
        <authorList>
            <person name="Qiu C."/>
            <person name="Wang W."/>
            <person name="Liu Z."/>
        </authorList>
    </citation>
    <scope>NUCLEOTIDE SEQUENCE</scope>
    <source>
        <strain evidence="1">BNCC115425</strain>
    </source>
</reference>
<dbReference type="Proteomes" id="UP001199106">
    <property type="component" value="Unassembled WGS sequence"/>
</dbReference>
<dbReference type="AlphaFoldDB" id="A0AAD4IEE7"/>
<dbReference type="EMBL" id="JAANER010000002">
    <property type="protein sequence ID" value="KAG9193050.1"/>
    <property type="molecule type" value="Genomic_DNA"/>
</dbReference>
<proteinExistence type="predicted"/>
<dbReference type="PANTHER" id="PTHR47784:SF5">
    <property type="entry name" value="STEROL UPTAKE CONTROL PROTEIN 2"/>
    <property type="match status" value="1"/>
</dbReference>
<evidence type="ECO:0000313" key="2">
    <source>
        <dbReference type="Proteomes" id="UP001199106"/>
    </source>
</evidence>
<comment type="caution">
    <text evidence="1">The sequence shown here is derived from an EMBL/GenBank/DDBJ whole genome shotgun (WGS) entry which is preliminary data.</text>
</comment>